<sequence>MSLIDTSIKRSYTESTYVPLGEKLVLNEDLECYISGDMESKAAIIYLYDIFCNHSNAYEGADIFARNGYRVIMPDLLRNHPVRVEMLGDWQRVKSRLEMDGSYEELEGDFRAVKEYLVDVEGFDKVLLVGFCWGAKKAMELSAHDNFYLGGALFHPSFLELEDFEKAQAPMIIQPSMQDPDFSTEFDVLASKPFGSLCYIQTYDDMIHGFTSGRGDWGNPQVRSRANEAFTNALRGLDRIITVE</sequence>
<keyword evidence="3" id="KW-1185">Reference proteome</keyword>
<dbReference type="STRING" id="133383.A0A1R0GV49"/>
<dbReference type="PANTHER" id="PTHR47668">
    <property type="entry name" value="DIENELACTONE HYDROLASE FAMILY PROTEIN (AFU_ORTHOLOGUE AFUA_6G01940)"/>
    <property type="match status" value="1"/>
</dbReference>
<reference evidence="2 3" key="1">
    <citation type="journal article" date="2016" name="Mol. Biol. Evol.">
        <title>Genome-Wide Survey of Gut Fungi (Harpellales) Reveals the First Horizontally Transferred Ubiquitin Gene from a Mosquito Host.</title>
        <authorList>
            <person name="Wang Y."/>
            <person name="White M.M."/>
            <person name="Kvist S."/>
            <person name="Moncalvo J.M."/>
        </authorList>
    </citation>
    <scope>NUCLEOTIDE SEQUENCE [LARGE SCALE GENOMIC DNA]</scope>
    <source>
        <strain evidence="2 3">ALG-7-W6</strain>
    </source>
</reference>
<dbReference type="Gene3D" id="3.40.50.1820">
    <property type="entry name" value="alpha/beta hydrolase"/>
    <property type="match status" value="1"/>
</dbReference>
<evidence type="ECO:0000313" key="2">
    <source>
        <dbReference type="EMBL" id="OLY80772.1"/>
    </source>
</evidence>
<dbReference type="Pfam" id="PF01738">
    <property type="entry name" value="DLH"/>
    <property type="match status" value="1"/>
</dbReference>
<dbReference type="InterPro" id="IPR029058">
    <property type="entry name" value="AB_hydrolase_fold"/>
</dbReference>
<dbReference type="SUPFAM" id="SSF53474">
    <property type="entry name" value="alpha/beta-Hydrolases"/>
    <property type="match status" value="1"/>
</dbReference>
<gene>
    <name evidence="2" type="ORF">AYI68_g5128</name>
</gene>
<comment type="caution">
    <text evidence="2">The sequence shown here is derived from an EMBL/GenBank/DDBJ whole genome shotgun (WGS) entry which is preliminary data.</text>
</comment>
<evidence type="ECO:0000313" key="3">
    <source>
        <dbReference type="Proteomes" id="UP000187455"/>
    </source>
</evidence>
<organism evidence="2 3">
    <name type="scientific">Smittium mucronatum</name>
    <dbReference type="NCBI Taxonomy" id="133383"/>
    <lineage>
        <taxon>Eukaryota</taxon>
        <taxon>Fungi</taxon>
        <taxon>Fungi incertae sedis</taxon>
        <taxon>Zoopagomycota</taxon>
        <taxon>Kickxellomycotina</taxon>
        <taxon>Harpellomycetes</taxon>
        <taxon>Harpellales</taxon>
        <taxon>Legeriomycetaceae</taxon>
        <taxon>Smittium</taxon>
    </lineage>
</organism>
<dbReference type="PANTHER" id="PTHR47668:SF1">
    <property type="entry name" value="DIENELACTONE HYDROLASE DOMAIN-CONTAINING PROTEIN-RELATED"/>
    <property type="match status" value="1"/>
</dbReference>
<feature type="domain" description="Dienelactone hydrolase" evidence="1">
    <location>
        <begin position="38"/>
        <end position="234"/>
    </location>
</feature>
<dbReference type="Proteomes" id="UP000187455">
    <property type="component" value="Unassembled WGS sequence"/>
</dbReference>
<dbReference type="GO" id="GO:0016787">
    <property type="term" value="F:hydrolase activity"/>
    <property type="evidence" value="ECO:0007669"/>
    <property type="project" value="InterPro"/>
</dbReference>
<protein>
    <submittedName>
        <fullName evidence="2">Putative AIM2 family protein</fullName>
    </submittedName>
</protein>
<dbReference type="AlphaFoldDB" id="A0A1R0GV49"/>
<dbReference type="InterPro" id="IPR002925">
    <property type="entry name" value="Dienelactn_hydro"/>
</dbReference>
<dbReference type="OrthoDB" id="2147163at2759"/>
<name>A0A1R0GV49_9FUNG</name>
<evidence type="ECO:0000259" key="1">
    <source>
        <dbReference type="Pfam" id="PF01738"/>
    </source>
</evidence>
<dbReference type="EMBL" id="LSSL01003142">
    <property type="protein sequence ID" value="OLY80772.1"/>
    <property type="molecule type" value="Genomic_DNA"/>
</dbReference>
<proteinExistence type="predicted"/>
<accession>A0A1R0GV49</accession>